<accession>A0A4Y5FF27</accession>
<proteinExistence type="predicted"/>
<dbReference type="EMBL" id="MK504443">
    <property type="protein sequence ID" value="QBJ03470.1"/>
    <property type="molecule type" value="Genomic_DNA"/>
</dbReference>
<name>A0A4Y5FF27_9CAUD</name>
<evidence type="ECO:0000313" key="1">
    <source>
        <dbReference type="EMBL" id="QBJ03470.1"/>
    </source>
</evidence>
<dbReference type="Proteomes" id="UP000308874">
    <property type="component" value="Segment"/>
</dbReference>
<protein>
    <submittedName>
        <fullName evidence="1">Uncharacterized protein</fullName>
    </submittedName>
</protein>
<sequence length="120" mass="14240">MKKSQYMQDQLWLSIKDSSREHGFENDWITIVSYYNLYEGKHVQVYINDAEKHVRYRVLAVTDDNSKAVCLNKNNDVIYIDREEAFLSKKLFMYNENPKEEISLKIKGEVNGSNKISYYV</sequence>
<keyword evidence="2" id="KW-1185">Reference proteome</keyword>
<gene>
    <name evidence="1" type="ORF">B521_0120</name>
</gene>
<evidence type="ECO:0000313" key="2">
    <source>
        <dbReference type="Proteomes" id="UP000308874"/>
    </source>
</evidence>
<reference evidence="1 2" key="1">
    <citation type="submission" date="2019-02" db="EMBL/GenBank/DDBJ databases">
        <title>Isolation of virulent Lactobacillus brevis phages.</title>
        <authorList>
            <person name="Feyereisen M."/>
            <person name="Mahony J."/>
            <person name="O'Sullivan T."/>
            <person name="van Sinderen D."/>
        </authorList>
    </citation>
    <scope>NUCLEOTIDE SEQUENCE [LARGE SCALE GENOMIC DNA]</scope>
</reference>
<organism evidence="1 2">
    <name type="scientific">Lactobacillus phage 521B</name>
    <dbReference type="NCBI Taxonomy" id="2510942"/>
    <lineage>
        <taxon>Viruses</taxon>
        <taxon>Duplodnaviria</taxon>
        <taxon>Heunggongvirae</taxon>
        <taxon>Uroviricota</taxon>
        <taxon>Caudoviricetes</taxon>
        <taxon>Herelleviridae</taxon>
        <taxon>Tybeckvirus</taxon>
        <taxon>Tybeckvirus tv521B</taxon>
    </lineage>
</organism>